<comment type="caution">
    <text evidence="5">The sequence shown here is derived from an EMBL/GenBank/DDBJ whole genome shotgun (WGS) entry which is preliminary data.</text>
</comment>
<dbReference type="PANTHER" id="PTHR11474">
    <property type="entry name" value="TYROSINASE FAMILY MEMBER"/>
    <property type="match status" value="1"/>
</dbReference>
<dbReference type="PRINTS" id="PR00092">
    <property type="entry name" value="TYROSINASE"/>
</dbReference>
<keyword evidence="2" id="KW-0560">Oxidoreductase</keyword>
<dbReference type="AlphaFoldDB" id="A0A9W4XMS3"/>
<dbReference type="SUPFAM" id="SSF48056">
    <property type="entry name" value="Di-copper centre-containing domain"/>
    <property type="match status" value="1"/>
</dbReference>
<protein>
    <recommendedName>
        <fullName evidence="4">Tyrosinase copper-binding domain-containing protein</fullName>
    </recommendedName>
</protein>
<evidence type="ECO:0000256" key="1">
    <source>
        <dbReference type="ARBA" id="ARBA00022723"/>
    </source>
</evidence>
<evidence type="ECO:0000256" key="2">
    <source>
        <dbReference type="ARBA" id="ARBA00023002"/>
    </source>
</evidence>
<reference evidence="5" key="1">
    <citation type="submission" date="2023-01" db="EMBL/GenBank/DDBJ databases">
        <authorList>
            <person name="Van Ghelder C."/>
            <person name="Rancurel C."/>
        </authorList>
    </citation>
    <scope>NUCLEOTIDE SEQUENCE</scope>
    <source>
        <strain evidence="5">CNCM I-4278</strain>
    </source>
</reference>
<dbReference type="EMBL" id="CAOQHR010000004">
    <property type="protein sequence ID" value="CAI6334205.1"/>
    <property type="molecule type" value="Genomic_DNA"/>
</dbReference>
<organism evidence="5 6">
    <name type="scientific">Periconia digitata</name>
    <dbReference type="NCBI Taxonomy" id="1303443"/>
    <lineage>
        <taxon>Eukaryota</taxon>
        <taxon>Fungi</taxon>
        <taxon>Dikarya</taxon>
        <taxon>Ascomycota</taxon>
        <taxon>Pezizomycotina</taxon>
        <taxon>Dothideomycetes</taxon>
        <taxon>Pleosporomycetidae</taxon>
        <taxon>Pleosporales</taxon>
        <taxon>Massarineae</taxon>
        <taxon>Periconiaceae</taxon>
        <taxon>Periconia</taxon>
    </lineage>
</organism>
<name>A0A9W4XMS3_9PLEO</name>
<dbReference type="GO" id="GO:0046872">
    <property type="term" value="F:metal ion binding"/>
    <property type="evidence" value="ECO:0007669"/>
    <property type="project" value="UniProtKB-KW"/>
</dbReference>
<evidence type="ECO:0000313" key="6">
    <source>
        <dbReference type="Proteomes" id="UP001152607"/>
    </source>
</evidence>
<keyword evidence="6" id="KW-1185">Reference proteome</keyword>
<dbReference type="PROSITE" id="PS00498">
    <property type="entry name" value="TYROSINASE_2"/>
    <property type="match status" value="1"/>
</dbReference>
<dbReference type="GO" id="GO:0016491">
    <property type="term" value="F:oxidoreductase activity"/>
    <property type="evidence" value="ECO:0007669"/>
    <property type="project" value="UniProtKB-KW"/>
</dbReference>
<dbReference type="InterPro" id="IPR008922">
    <property type="entry name" value="Di-copper_centre_dom_sf"/>
</dbReference>
<feature type="chain" id="PRO_5040868165" description="Tyrosinase copper-binding domain-containing protein" evidence="3">
    <location>
        <begin position="23"/>
        <end position="367"/>
    </location>
</feature>
<feature type="signal peptide" evidence="3">
    <location>
        <begin position="1"/>
        <end position="22"/>
    </location>
</feature>
<feature type="domain" description="Tyrosinase copper-binding" evidence="4">
    <location>
        <begin position="281"/>
        <end position="292"/>
    </location>
</feature>
<keyword evidence="3" id="KW-0732">Signal</keyword>
<dbReference type="PANTHER" id="PTHR11474:SF125">
    <property type="entry name" value="N-ACETYL-6-HYDROXYTRYPTOPHAN OXIDASE IVOB-RELATED"/>
    <property type="match status" value="1"/>
</dbReference>
<dbReference type="OrthoDB" id="6132182at2759"/>
<accession>A0A9W4XMS3</accession>
<evidence type="ECO:0000256" key="3">
    <source>
        <dbReference type="SAM" id="SignalP"/>
    </source>
</evidence>
<dbReference type="InterPro" id="IPR002227">
    <property type="entry name" value="Tyrosinase_Cu-bd"/>
</dbReference>
<dbReference type="Pfam" id="PF00264">
    <property type="entry name" value="Tyrosinase"/>
    <property type="match status" value="1"/>
</dbReference>
<evidence type="ECO:0000259" key="4">
    <source>
        <dbReference type="PROSITE" id="PS00498"/>
    </source>
</evidence>
<evidence type="ECO:0000313" key="5">
    <source>
        <dbReference type="EMBL" id="CAI6334205.1"/>
    </source>
</evidence>
<dbReference type="Proteomes" id="UP001152607">
    <property type="component" value="Unassembled WGS sequence"/>
</dbReference>
<proteinExistence type="predicted"/>
<dbReference type="Gene3D" id="1.10.1280.10">
    <property type="entry name" value="Di-copper center containing domain from catechol oxidase"/>
    <property type="match status" value="1"/>
</dbReference>
<sequence length="367" mass="40754">MVSASLPLRALWVTFCALSVFAATTAAICTEENIEVRKEWSTLTTEEKADYIDSIKCLQRKPAMTPKEAAPGVRTRYDDFTAAHANNTVRIHANGVFFSWHRHFIYLYEKALKEECGFKGALPYWNWAWSSDNLTANPIFDGSETSFGGDGAYNASEALAMSNGNYTFPRGNGGGCIASGPFANLTVPFRSFTNDELSLPETPTNALDYAPRCVTRDLNSAISSVNLNQSVVDTLLAQPTIKDFQAYADNLIPDTPFLGPHPGAHWAVGWGLEDNYASPSDPVFYLHHGMVDNVWAQWQSKDMENRQFAVYGTNRTLNILPAANVTIDFEMQFNYLAAPITMRDVSGTQQGEYCYRYDYTEGAPSPF</sequence>
<keyword evidence="1" id="KW-0479">Metal-binding</keyword>
<gene>
    <name evidence="5" type="ORF">PDIGIT_LOCUS7259</name>
</gene>
<dbReference type="InterPro" id="IPR050316">
    <property type="entry name" value="Tyrosinase/Hemocyanin"/>
</dbReference>